<dbReference type="Proteomes" id="UP000034455">
    <property type="component" value="Unassembled WGS sequence"/>
</dbReference>
<protein>
    <recommendedName>
        <fullName evidence="4">DoxX family protein</fullName>
    </recommendedName>
</protein>
<dbReference type="EMBL" id="LAKJ01000007">
    <property type="protein sequence ID" value="KKI64618.1"/>
    <property type="molecule type" value="Genomic_DNA"/>
</dbReference>
<reference evidence="2 3" key="1">
    <citation type="submission" date="2015-03" db="EMBL/GenBank/DDBJ databases">
        <title>Genome Assembly of Staphylococcus cohnii subsp. cohnii strain G22B2.</title>
        <authorList>
            <person name="Nair G."/>
            <person name="Kaur G."/>
            <person name="Khatri I."/>
            <person name="Singh N.K."/>
            <person name="Sathyabama S."/>
            <person name="Maurya S.K."/>
            <person name="Subramanian S."/>
            <person name="Agrewala J.N."/>
            <person name="Mayilraj S."/>
        </authorList>
    </citation>
    <scope>NUCLEOTIDE SEQUENCE [LARGE SCALE GENOMIC DNA]</scope>
    <source>
        <strain evidence="2 3">G22B2</strain>
    </source>
</reference>
<proteinExistence type="predicted"/>
<sequence>MKRLLSLILGCGFMIIGVLHFKHESRFRKIVPDYLPFRKSAVIISGIIEMIFGILLIVKRPSSCLKKMINLFLLAVLPANIYMARKKLPLGDKQLPESLLFGRIPLQFVLIKVVNKL</sequence>
<accession>A0A0M2P3U9</accession>
<dbReference type="PANTHER" id="PTHR36974:SF1">
    <property type="entry name" value="DOXX FAMILY MEMBRANE PROTEIN"/>
    <property type="match status" value="1"/>
</dbReference>
<name>A0A0M2P3U9_STACC</name>
<organism evidence="2 3">
    <name type="scientific">Staphylococcus cohnii subsp. cohnii</name>
    <dbReference type="NCBI Taxonomy" id="74704"/>
    <lineage>
        <taxon>Bacteria</taxon>
        <taxon>Bacillati</taxon>
        <taxon>Bacillota</taxon>
        <taxon>Bacilli</taxon>
        <taxon>Bacillales</taxon>
        <taxon>Staphylococcaceae</taxon>
        <taxon>Staphylococcus</taxon>
        <taxon>Staphylococcus cohnii species complex</taxon>
    </lineage>
</organism>
<feature type="transmembrane region" description="Helical" evidence="1">
    <location>
        <begin position="69"/>
        <end position="85"/>
    </location>
</feature>
<evidence type="ECO:0008006" key="4">
    <source>
        <dbReference type="Google" id="ProtNLM"/>
    </source>
</evidence>
<evidence type="ECO:0000256" key="1">
    <source>
        <dbReference type="SAM" id="Phobius"/>
    </source>
</evidence>
<gene>
    <name evidence="2" type="ORF">UF66_2345</name>
</gene>
<keyword evidence="1" id="KW-0472">Membrane</keyword>
<dbReference type="PATRIC" id="fig|74704.6.peg.2439"/>
<dbReference type="RefSeq" id="WP_019468271.1">
    <property type="nucleotide sequence ID" value="NZ_LAKJ01000007.1"/>
</dbReference>
<dbReference type="PANTHER" id="PTHR36974">
    <property type="entry name" value="MEMBRANE PROTEIN-RELATED"/>
    <property type="match status" value="1"/>
</dbReference>
<evidence type="ECO:0000313" key="3">
    <source>
        <dbReference type="Proteomes" id="UP000034455"/>
    </source>
</evidence>
<evidence type="ECO:0000313" key="2">
    <source>
        <dbReference type="EMBL" id="KKI64618.1"/>
    </source>
</evidence>
<keyword evidence="1" id="KW-1133">Transmembrane helix</keyword>
<comment type="caution">
    <text evidence="2">The sequence shown here is derived from an EMBL/GenBank/DDBJ whole genome shotgun (WGS) entry which is preliminary data.</text>
</comment>
<keyword evidence="1" id="KW-0812">Transmembrane</keyword>
<dbReference type="AlphaFoldDB" id="A0A0M2P3U9"/>
<feature type="transmembrane region" description="Helical" evidence="1">
    <location>
        <begin position="37"/>
        <end position="57"/>
    </location>
</feature>